<dbReference type="PANTHER" id="PTHR43105">
    <property type="entry name" value="RESPIRATORY NITRATE REDUCTASE"/>
    <property type="match status" value="1"/>
</dbReference>
<keyword evidence="5" id="KW-1278">Translocase</keyword>
<reference evidence="13" key="1">
    <citation type="submission" date="2018-05" db="EMBL/GenBank/DDBJ databases">
        <authorList>
            <person name="Lanie J.A."/>
            <person name="Ng W.-L."/>
            <person name="Kazmierczak K.M."/>
            <person name="Andrzejewski T.M."/>
            <person name="Davidsen T.M."/>
            <person name="Wayne K.J."/>
            <person name="Tettelin H."/>
            <person name="Glass J.I."/>
            <person name="Rusch D."/>
            <person name="Podicherti R."/>
            <person name="Tsui H.-C.T."/>
            <person name="Winkler M.E."/>
        </authorList>
    </citation>
    <scope>NUCLEOTIDE SEQUENCE</scope>
</reference>
<gene>
    <name evidence="13" type="ORF">METZ01_LOCUS317387</name>
</gene>
<dbReference type="CDD" id="cd00207">
    <property type="entry name" value="fer2"/>
    <property type="match status" value="1"/>
</dbReference>
<name>A0A382NTM5_9ZZZZ</name>
<dbReference type="Gene3D" id="3.30.70.20">
    <property type="match status" value="1"/>
</dbReference>
<dbReference type="EMBL" id="UINC01102704">
    <property type="protein sequence ID" value="SVC64533.1"/>
    <property type="molecule type" value="Genomic_DNA"/>
</dbReference>
<dbReference type="PROSITE" id="PS00642">
    <property type="entry name" value="COMPLEX1_75K_2"/>
    <property type="match status" value="1"/>
</dbReference>
<dbReference type="InterPro" id="IPR054351">
    <property type="entry name" value="NADH_UbQ_OxRdtase_ferredoxin"/>
</dbReference>
<keyword evidence="3" id="KW-0004">4Fe-4S</keyword>
<dbReference type="FunFam" id="3.30.70.20:FF:000002">
    <property type="entry name" value="NADH-ubiquinone oxidoreductase 75 kDa subunit"/>
    <property type="match status" value="1"/>
</dbReference>
<comment type="cofactor">
    <cofactor evidence="9">
        <name>[2Fe-2S] cluster</name>
        <dbReference type="ChEBI" id="CHEBI:190135"/>
    </cofactor>
</comment>
<dbReference type="SUPFAM" id="SSF54292">
    <property type="entry name" value="2Fe-2S ferredoxin-like"/>
    <property type="match status" value="1"/>
</dbReference>
<keyword evidence="4" id="KW-0479">Metal-binding</keyword>
<evidence type="ECO:0000256" key="4">
    <source>
        <dbReference type="ARBA" id="ARBA00022723"/>
    </source>
</evidence>
<dbReference type="FunFam" id="3.10.20.740:FF:000001">
    <property type="entry name" value="NADH-quinone oxidoreductase subunit G"/>
    <property type="match status" value="1"/>
</dbReference>
<dbReference type="NCBIfam" id="TIGR01973">
    <property type="entry name" value="NuoG"/>
    <property type="match status" value="1"/>
</dbReference>
<evidence type="ECO:0000256" key="8">
    <source>
        <dbReference type="ARBA" id="ARBA00023027"/>
    </source>
</evidence>
<sequence length="286" mass="31228">VIKIEVNGRQLEAREGSTIIEVADSAGIYIPRFCYHEKLSVAANCRMCLVEVENAPKALPACATPVAEGMVVHTVSEKAVAAQQDTMEFLLINHPLDCPICDQGGECPLQDQAVGYGGDASRYTEGKRTVESGDIGSLIATEMTRCIHCTRCVRFGQEVAGIMELGAIGRGEDMKISTFMGGAIKSEVSGNAIDLCPVGALTSKPYRFSARSWELIRHKGISPHDCLGSNLDIHEVNGVVKRVLPRDNESVNECWLSDRDRYSYEAVNSSDRLTLPLIRKGDIFHQ</sequence>
<dbReference type="InterPro" id="IPR050123">
    <property type="entry name" value="Prok_molybdopt-oxidoreductase"/>
</dbReference>
<accession>A0A382NTM5</accession>
<dbReference type="SUPFAM" id="SSF53706">
    <property type="entry name" value="Formate dehydrogenase/DMSO reductase, domains 1-3"/>
    <property type="match status" value="1"/>
</dbReference>
<dbReference type="PANTHER" id="PTHR43105:SF13">
    <property type="entry name" value="NADH-UBIQUINONE OXIDOREDUCTASE 75 KDA SUBUNIT, MITOCHONDRIAL"/>
    <property type="match status" value="1"/>
</dbReference>
<dbReference type="PROSITE" id="PS51669">
    <property type="entry name" value="4FE4S_MOW_BIS_MGD"/>
    <property type="match status" value="1"/>
</dbReference>
<feature type="domain" description="2Fe-2S ferredoxin-type" evidence="10">
    <location>
        <begin position="1"/>
        <end position="78"/>
    </location>
</feature>
<dbReference type="GO" id="GO:0051539">
    <property type="term" value="F:4 iron, 4 sulfur cluster binding"/>
    <property type="evidence" value="ECO:0007669"/>
    <property type="project" value="UniProtKB-KW"/>
</dbReference>
<evidence type="ECO:0000256" key="2">
    <source>
        <dbReference type="ARBA" id="ARBA00005404"/>
    </source>
</evidence>
<dbReference type="InterPro" id="IPR036010">
    <property type="entry name" value="2Fe-2S_ferredoxin-like_sf"/>
</dbReference>
<dbReference type="Pfam" id="PF22151">
    <property type="entry name" value="Fer4_NDSU1"/>
    <property type="match status" value="1"/>
</dbReference>
<dbReference type="PROSITE" id="PS00641">
    <property type="entry name" value="COMPLEX1_75K_1"/>
    <property type="match status" value="1"/>
</dbReference>
<dbReference type="Pfam" id="PF22117">
    <property type="entry name" value="Fer4_Nqo3"/>
    <property type="match status" value="1"/>
</dbReference>
<evidence type="ECO:0000256" key="6">
    <source>
        <dbReference type="ARBA" id="ARBA00023004"/>
    </source>
</evidence>
<keyword evidence="7" id="KW-0411">Iron-sulfur</keyword>
<dbReference type="GO" id="GO:0042773">
    <property type="term" value="P:ATP synthesis coupled electron transport"/>
    <property type="evidence" value="ECO:0007669"/>
    <property type="project" value="InterPro"/>
</dbReference>
<evidence type="ECO:0008006" key="14">
    <source>
        <dbReference type="Google" id="ProtNLM"/>
    </source>
</evidence>
<dbReference type="GO" id="GO:0016651">
    <property type="term" value="F:oxidoreductase activity, acting on NAD(P)H"/>
    <property type="evidence" value="ECO:0007669"/>
    <property type="project" value="InterPro"/>
</dbReference>
<evidence type="ECO:0000313" key="13">
    <source>
        <dbReference type="EMBL" id="SVC64533.1"/>
    </source>
</evidence>
<dbReference type="GO" id="GO:0016020">
    <property type="term" value="C:membrane"/>
    <property type="evidence" value="ECO:0007669"/>
    <property type="project" value="InterPro"/>
</dbReference>
<dbReference type="SMART" id="SM00929">
    <property type="entry name" value="NADH-G_4Fe-4S_3"/>
    <property type="match status" value="1"/>
</dbReference>
<organism evidence="13">
    <name type="scientific">marine metagenome</name>
    <dbReference type="NCBI Taxonomy" id="408172"/>
    <lineage>
        <taxon>unclassified sequences</taxon>
        <taxon>metagenomes</taxon>
        <taxon>ecological metagenomes</taxon>
    </lineage>
</organism>
<evidence type="ECO:0000256" key="9">
    <source>
        <dbReference type="ARBA" id="ARBA00034078"/>
    </source>
</evidence>
<dbReference type="Pfam" id="PF13510">
    <property type="entry name" value="Fer2_4"/>
    <property type="match status" value="1"/>
</dbReference>
<dbReference type="InterPro" id="IPR001041">
    <property type="entry name" value="2Fe-2S_ferredoxin-type"/>
</dbReference>
<dbReference type="InterPro" id="IPR000283">
    <property type="entry name" value="NADH_UbQ_OxRdtase_75kDa_su_CS"/>
</dbReference>
<dbReference type="AlphaFoldDB" id="A0A382NTM5"/>
<evidence type="ECO:0000256" key="7">
    <source>
        <dbReference type="ARBA" id="ARBA00023014"/>
    </source>
</evidence>
<protein>
    <recommendedName>
        <fullName evidence="14">4Fe-4S His(Cys)3-ligated-type domain-containing protein</fullName>
    </recommendedName>
</protein>
<dbReference type="Pfam" id="PF10588">
    <property type="entry name" value="NADH-G_4Fe-4S_3"/>
    <property type="match status" value="1"/>
</dbReference>
<feature type="non-terminal residue" evidence="13">
    <location>
        <position position="1"/>
    </location>
</feature>
<dbReference type="PROSITE" id="PS51839">
    <property type="entry name" value="4FE4S_HC3"/>
    <property type="match status" value="1"/>
</dbReference>
<dbReference type="InterPro" id="IPR006963">
    <property type="entry name" value="Mopterin_OxRdtase_4Fe-4S_dom"/>
</dbReference>
<proteinExistence type="inferred from homology"/>
<dbReference type="PROSITE" id="PS00643">
    <property type="entry name" value="COMPLEX1_75K_3"/>
    <property type="match status" value="1"/>
</dbReference>
<dbReference type="InterPro" id="IPR019574">
    <property type="entry name" value="NADH_UbQ_OxRdtase_Gsu_4Fe4S-bd"/>
</dbReference>
<evidence type="ECO:0000259" key="10">
    <source>
        <dbReference type="PROSITE" id="PS51085"/>
    </source>
</evidence>
<evidence type="ECO:0000259" key="11">
    <source>
        <dbReference type="PROSITE" id="PS51669"/>
    </source>
</evidence>
<feature type="domain" description="4Fe-4S His(Cys)3-ligated-type" evidence="12">
    <location>
        <begin position="78"/>
        <end position="117"/>
    </location>
</feature>
<dbReference type="SUPFAM" id="SSF54862">
    <property type="entry name" value="4Fe-4S ferredoxins"/>
    <property type="match status" value="1"/>
</dbReference>
<keyword evidence="8" id="KW-0520">NAD</keyword>
<dbReference type="InterPro" id="IPR010228">
    <property type="entry name" value="NADH_UbQ_OxRdtase_Gsu"/>
</dbReference>
<dbReference type="GO" id="GO:0046872">
    <property type="term" value="F:metal ion binding"/>
    <property type="evidence" value="ECO:0007669"/>
    <property type="project" value="UniProtKB-KW"/>
</dbReference>
<dbReference type="Gene3D" id="3.10.20.740">
    <property type="match status" value="1"/>
</dbReference>
<evidence type="ECO:0000256" key="3">
    <source>
        <dbReference type="ARBA" id="ARBA00022485"/>
    </source>
</evidence>
<comment type="similarity">
    <text evidence="2">Belongs to the complex I 75 kDa subunit family.</text>
</comment>
<evidence type="ECO:0000259" key="12">
    <source>
        <dbReference type="PROSITE" id="PS51839"/>
    </source>
</evidence>
<feature type="domain" description="4Fe-4S Mo/W bis-MGD-type" evidence="11">
    <location>
        <begin position="215"/>
        <end position="271"/>
    </location>
</feature>
<evidence type="ECO:0000256" key="5">
    <source>
        <dbReference type="ARBA" id="ARBA00022967"/>
    </source>
</evidence>
<evidence type="ECO:0000256" key="1">
    <source>
        <dbReference type="ARBA" id="ARBA00001966"/>
    </source>
</evidence>
<dbReference type="PROSITE" id="PS51085">
    <property type="entry name" value="2FE2S_FER_2"/>
    <property type="match status" value="1"/>
</dbReference>
<feature type="non-terminal residue" evidence="13">
    <location>
        <position position="286"/>
    </location>
</feature>
<keyword evidence="6" id="KW-0408">Iron</keyword>
<dbReference type="GO" id="GO:0008137">
    <property type="term" value="F:NADH dehydrogenase (ubiquinone) activity"/>
    <property type="evidence" value="ECO:0007669"/>
    <property type="project" value="InterPro"/>
</dbReference>
<comment type="cofactor">
    <cofactor evidence="1">
        <name>[4Fe-4S] cluster</name>
        <dbReference type="ChEBI" id="CHEBI:49883"/>
    </cofactor>
</comment>